<dbReference type="InterPro" id="IPR041694">
    <property type="entry name" value="ADH_N_2"/>
</dbReference>
<evidence type="ECO:0000313" key="3">
    <source>
        <dbReference type="Proteomes" id="UP000309340"/>
    </source>
</evidence>
<dbReference type="OrthoDB" id="809632at2759"/>
<evidence type="ECO:0000259" key="1">
    <source>
        <dbReference type="Pfam" id="PF16884"/>
    </source>
</evidence>
<sequence length="78" mass="8908">MVKSRQWLLAKKATDLPTYSGENPNFKLTETDLPDPKDEELLVKPIYLSNDPAQRGWISTEADPHRLYVPPVEEGEPM</sequence>
<feature type="non-terminal residue" evidence="2">
    <location>
        <position position="78"/>
    </location>
</feature>
<dbReference type="Proteomes" id="UP000309340">
    <property type="component" value="Unassembled WGS sequence"/>
</dbReference>
<evidence type="ECO:0000313" key="2">
    <source>
        <dbReference type="EMBL" id="TKA77388.1"/>
    </source>
</evidence>
<reference evidence="2 3" key="1">
    <citation type="submission" date="2017-03" db="EMBL/GenBank/DDBJ databases">
        <title>Genomes of endolithic fungi from Antarctica.</title>
        <authorList>
            <person name="Coleine C."/>
            <person name="Masonjones S."/>
            <person name="Stajich J.E."/>
        </authorList>
    </citation>
    <scope>NUCLEOTIDE SEQUENCE [LARGE SCALE GENOMIC DNA]</scope>
    <source>
        <strain evidence="2 3">CCFEE 5184</strain>
    </source>
</reference>
<proteinExistence type="predicted"/>
<keyword evidence="3" id="KW-1185">Reference proteome</keyword>
<dbReference type="InterPro" id="IPR011032">
    <property type="entry name" value="GroES-like_sf"/>
</dbReference>
<gene>
    <name evidence="2" type="ORF">B0A55_03214</name>
</gene>
<dbReference type="Pfam" id="PF16884">
    <property type="entry name" value="ADH_N_2"/>
    <property type="match status" value="1"/>
</dbReference>
<name>A0A4U0XP79_9PEZI</name>
<dbReference type="Gene3D" id="3.90.180.10">
    <property type="entry name" value="Medium-chain alcohol dehydrogenases, catalytic domain"/>
    <property type="match status" value="1"/>
</dbReference>
<organism evidence="2 3">
    <name type="scientific">Friedmanniomyces simplex</name>
    <dbReference type="NCBI Taxonomy" id="329884"/>
    <lineage>
        <taxon>Eukaryota</taxon>
        <taxon>Fungi</taxon>
        <taxon>Dikarya</taxon>
        <taxon>Ascomycota</taxon>
        <taxon>Pezizomycotina</taxon>
        <taxon>Dothideomycetes</taxon>
        <taxon>Dothideomycetidae</taxon>
        <taxon>Mycosphaerellales</taxon>
        <taxon>Teratosphaeriaceae</taxon>
        <taxon>Friedmanniomyces</taxon>
    </lineage>
</organism>
<protein>
    <recommendedName>
        <fullName evidence="1">Oxidoreductase N-terminal domain-containing protein</fullName>
    </recommendedName>
</protein>
<dbReference type="EMBL" id="NAJQ01000139">
    <property type="protein sequence ID" value="TKA77388.1"/>
    <property type="molecule type" value="Genomic_DNA"/>
</dbReference>
<accession>A0A4U0XP79</accession>
<dbReference type="SUPFAM" id="SSF50129">
    <property type="entry name" value="GroES-like"/>
    <property type="match status" value="1"/>
</dbReference>
<feature type="domain" description="Oxidoreductase N-terminal" evidence="1">
    <location>
        <begin position="5"/>
        <end position="78"/>
    </location>
</feature>
<comment type="caution">
    <text evidence="2">The sequence shown here is derived from an EMBL/GenBank/DDBJ whole genome shotgun (WGS) entry which is preliminary data.</text>
</comment>
<dbReference type="AlphaFoldDB" id="A0A4U0XP79"/>